<dbReference type="PANTHER" id="PTHR35204:SF1">
    <property type="entry name" value="ENTEROTOXIN"/>
    <property type="match status" value="1"/>
</dbReference>
<evidence type="ECO:0000256" key="1">
    <source>
        <dbReference type="SAM" id="MobiDB-lite"/>
    </source>
</evidence>
<evidence type="ECO:0000313" key="2">
    <source>
        <dbReference type="EMBL" id="KXJ91794.1"/>
    </source>
</evidence>
<feature type="non-terminal residue" evidence="2">
    <location>
        <position position="104"/>
    </location>
</feature>
<dbReference type="Proteomes" id="UP000070501">
    <property type="component" value="Unassembled WGS sequence"/>
</dbReference>
<feature type="region of interest" description="Disordered" evidence="1">
    <location>
        <begin position="52"/>
        <end position="80"/>
    </location>
</feature>
<proteinExistence type="predicted"/>
<dbReference type="EMBL" id="KQ964249">
    <property type="protein sequence ID" value="KXJ91794.1"/>
    <property type="molecule type" value="Genomic_DNA"/>
</dbReference>
<keyword evidence="3" id="KW-1185">Reference proteome</keyword>
<dbReference type="STRING" id="196109.A0A136J3V7"/>
<evidence type="ECO:0000313" key="3">
    <source>
        <dbReference type="Proteomes" id="UP000070501"/>
    </source>
</evidence>
<dbReference type="PANTHER" id="PTHR35204">
    <property type="entry name" value="YALI0A21131P"/>
    <property type="match status" value="1"/>
</dbReference>
<dbReference type="OrthoDB" id="10261782at2759"/>
<organism evidence="2 3">
    <name type="scientific">Microdochium bolleyi</name>
    <dbReference type="NCBI Taxonomy" id="196109"/>
    <lineage>
        <taxon>Eukaryota</taxon>
        <taxon>Fungi</taxon>
        <taxon>Dikarya</taxon>
        <taxon>Ascomycota</taxon>
        <taxon>Pezizomycotina</taxon>
        <taxon>Sordariomycetes</taxon>
        <taxon>Xylariomycetidae</taxon>
        <taxon>Xylariales</taxon>
        <taxon>Microdochiaceae</taxon>
        <taxon>Microdochium</taxon>
    </lineage>
</organism>
<gene>
    <name evidence="2" type="ORF">Micbo1qcDRAFT_161829</name>
</gene>
<accession>A0A136J3V7</accession>
<reference evidence="3" key="1">
    <citation type="submission" date="2016-02" db="EMBL/GenBank/DDBJ databases">
        <title>Draft genome sequence of Microdochium bolleyi, a fungal endophyte of beachgrass.</title>
        <authorList>
            <consortium name="DOE Joint Genome Institute"/>
            <person name="David A.S."/>
            <person name="May G."/>
            <person name="Haridas S."/>
            <person name="Lim J."/>
            <person name="Wang M."/>
            <person name="Labutti K."/>
            <person name="Lipzen A."/>
            <person name="Barry K."/>
            <person name="Grigoriev I.V."/>
        </authorList>
    </citation>
    <scope>NUCLEOTIDE SEQUENCE [LARGE SCALE GENOMIC DNA]</scope>
    <source>
        <strain evidence="3">J235TASD1</strain>
    </source>
</reference>
<dbReference type="AlphaFoldDB" id="A0A136J3V7"/>
<dbReference type="InterPro" id="IPR038921">
    <property type="entry name" value="YOR389W-like"/>
</dbReference>
<feature type="compositionally biased region" description="Basic and acidic residues" evidence="1">
    <location>
        <begin position="52"/>
        <end position="75"/>
    </location>
</feature>
<protein>
    <submittedName>
        <fullName evidence="2">Uncharacterized protein</fullName>
    </submittedName>
</protein>
<dbReference type="InParanoid" id="A0A136J3V7"/>
<name>A0A136J3V7_9PEZI</name>
<sequence>MAPDDDGDLPGGYLHTYRTTRPMTFLYIDGMAAADSGFGTADMQQYILHEYNDEQAGERHQPLDRRPDDHGATAKDDDDDFLRDEAGELCALCEQWGLQGVIRM</sequence>